<accession>A0A2A2ELL0</accession>
<keyword evidence="2" id="KW-1185">Reference proteome</keyword>
<dbReference type="Proteomes" id="UP000217986">
    <property type="component" value="Unassembled WGS sequence"/>
</dbReference>
<name>A0A2A2ELL0_9BIFI</name>
<reference evidence="1 2" key="1">
    <citation type="journal article" date="2017" name="ISME J.">
        <title>Unveiling bifidobacterial biogeography across the mammalian branch of the tree of life.</title>
        <authorList>
            <person name="Milani C."/>
            <person name="Mangifesta M."/>
            <person name="Mancabelli L."/>
            <person name="Lugli G.A."/>
            <person name="James K."/>
            <person name="Duranti S."/>
            <person name="Turroni F."/>
            <person name="Ferrario C."/>
            <person name="Ossiprandi M.C."/>
            <person name="van Sinderen D."/>
            <person name="Ventura M."/>
        </authorList>
    </citation>
    <scope>NUCLEOTIDE SEQUENCE [LARGE SCALE GENOMIC DNA]</scope>
    <source>
        <strain evidence="1 2">70</strain>
    </source>
</reference>
<proteinExistence type="predicted"/>
<dbReference type="AlphaFoldDB" id="A0A2A2ELL0"/>
<gene>
    <name evidence="1" type="ORF">B1400_0288</name>
</gene>
<dbReference type="EMBL" id="MVOG01000004">
    <property type="protein sequence ID" value="PAU70094.1"/>
    <property type="molecule type" value="Genomic_DNA"/>
</dbReference>
<comment type="caution">
    <text evidence="1">The sequence shown here is derived from an EMBL/GenBank/DDBJ whole genome shotgun (WGS) entry which is preliminary data.</text>
</comment>
<evidence type="ECO:0000313" key="2">
    <source>
        <dbReference type="Proteomes" id="UP000217986"/>
    </source>
</evidence>
<sequence length="208" mass="22021">MGRRRKKGRPPKCLGTFGGRLVCFVLFPSSSCDLTVLRTSGSGDGHRLVPAFPSNPRGRFLGVGVLLSAGPLHGNALWNRPSLTGGVVVGRGRLRCTSCRSLHHEHHMLSPISVIHTAFASGNHHVGKELSATCASCLTLLNYASSLLLIGSRQAGERVRHAVTAGRAGKVYSVHLLPGSSRNRCDGGYSSVGRASDCGSEGRAFEPR</sequence>
<protein>
    <submittedName>
        <fullName evidence="1">Uncharacterized protein</fullName>
    </submittedName>
</protein>
<organism evidence="1 2">
    <name type="scientific">Bifidobacterium italicum</name>
    <dbReference type="NCBI Taxonomy" id="1960968"/>
    <lineage>
        <taxon>Bacteria</taxon>
        <taxon>Bacillati</taxon>
        <taxon>Actinomycetota</taxon>
        <taxon>Actinomycetes</taxon>
        <taxon>Bifidobacteriales</taxon>
        <taxon>Bifidobacteriaceae</taxon>
        <taxon>Bifidobacterium</taxon>
    </lineage>
</organism>
<evidence type="ECO:0000313" key="1">
    <source>
        <dbReference type="EMBL" id="PAU70094.1"/>
    </source>
</evidence>